<keyword evidence="1" id="KW-1133">Transmembrane helix</keyword>
<evidence type="ECO:0000256" key="1">
    <source>
        <dbReference type="SAM" id="Phobius"/>
    </source>
</evidence>
<protein>
    <submittedName>
        <fullName evidence="2">Poly-gamma-glutamate system protein</fullName>
    </submittedName>
</protein>
<evidence type="ECO:0000313" key="2">
    <source>
        <dbReference type="EMBL" id="HDP78104.1"/>
    </source>
</evidence>
<comment type="caution">
    <text evidence="2">The sequence shown here is derived from an EMBL/GenBank/DDBJ whole genome shotgun (WGS) entry which is preliminary data.</text>
</comment>
<accession>A0A7C1H0B7</accession>
<reference evidence="2" key="1">
    <citation type="journal article" date="2020" name="mSystems">
        <title>Genome- and Community-Level Interaction Insights into Carbon Utilization and Element Cycling Functions of Hydrothermarchaeota in Hydrothermal Sediment.</title>
        <authorList>
            <person name="Zhou Z."/>
            <person name="Liu Y."/>
            <person name="Xu W."/>
            <person name="Pan J."/>
            <person name="Luo Z.H."/>
            <person name="Li M."/>
        </authorList>
    </citation>
    <scope>NUCLEOTIDE SEQUENCE [LARGE SCALE GENOMIC DNA]</scope>
    <source>
        <strain evidence="2">SpSt-1179</strain>
    </source>
</reference>
<dbReference type="Proteomes" id="UP000886198">
    <property type="component" value="Unassembled WGS sequence"/>
</dbReference>
<proteinExistence type="predicted"/>
<keyword evidence="1" id="KW-0472">Membrane</keyword>
<dbReference type="NCBIfam" id="TIGR04332">
    <property type="entry name" value="gamma_Glu_sys"/>
    <property type="match status" value="1"/>
</dbReference>
<dbReference type="EMBL" id="DSBT01000230">
    <property type="protein sequence ID" value="HDP78104.1"/>
    <property type="molecule type" value="Genomic_DNA"/>
</dbReference>
<dbReference type="AlphaFoldDB" id="A0A7C1H0B7"/>
<feature type="transmembrane region" description="Helical" evidence="1">
    <location>
        <begin position="343"/>
        <end position="365"/>
    </location>
</feature>
<organism evidence="2">
    <name type="scientific">Mesotoga infera</name>
    <dbReference type="NCBI Taxonomy" id="1236046"/>
    <lineage>
        <taxon>Bacteria</taxon>
        <taxon>Thermotogati</taxon>
        <taxon>Thermotogota</taxon>
        <taxon>Thermotogae</taxon>
        <taxon>Kosmotogales</taxon>
        <taxon>Kosmotogaceae</taxon>
        <taxon>Mesotoga</taxon>
    </lineage>
</organism>
<feature type="transmembrane region" description="Helical" evidence="1">
    <location>
        <begin position="21"/>
        <end position="40"/>
    </location>
</feature>
<gene>
    <name evidence="2" type="primary">pgsW</name>
    <name evidence="2" type="ORF">ENN47_07970</name>
</gene>
<keyword evidence="1" id="KW-0812">Transmembrane</keyword>
<name>A0A7C1H0B7_9BACT</name>
<sequence>MKHFHTVGRVPFNRVHISLKWLLLGVVVGVAGFFIVSLSMKRIESPHFSAQLSAASLMESSIAELSSFRQSLGIEIDPSVDPNLTGLIGPEFTELTTTLGNLQAKRTSTNPDFAALLVKYFEELDLKRGDPVAIGASGSFPALLLATLCACEVLELEPLVIYSIGASEHGATHPEFTFVTMLERLVELGLLKDSLIAVSLGGNYDTASGMFFPKARELMMEIALSSGKTFIYEEPLQASIEKRLELYLEKSAGLPSVFVNVGGASTNFGNSLLALSLDNGVLTSFSSIPEGDERGLIFEFAELGVPVIHLLNIRDLAMENGIPIDPVPLPEPGISGVYFVDSYSLLLTLTFLFLMILCVVAGRMIKK</sequence>
<dbReference type="InterPro" id="IPR027602">
    <property type="entry name" value="PGA_system"/>
</dbReference>